<protein>
    <submittedName>
        <fullName evidence="2">NmrA family transcriptional regulator</fullName>
    </submittedName>
</protein>
<dbReference type="RefSeq" id="WP_106115218.1">
    <property type="nucleotide sequence ID" value="NZ_PVSR01000054.1"/>
</dbReference>
<dbReference type="PANTHER" id="PTHR43162:SF1">
    <property type="entry name" value="PRESTALK A DIFFERENTIATION PROTEIN A"/>
    <property type="match status" value="1"/>
</dbReference>
<dbReference type="AlphaFoldDB" id="A0A2T0GRV9"/>
<dbReference type="SUPFAM" id="SSF51735">
    <property type="entry name" value="NAD(P)-binding Rossmann-fold domains"/>
    <property type="match status" value="1"/>
</dbReference>
<comment type="caution">
    <text evidence="2">The sequence shown here is derived from an EMBL/GenBank/DDBJ whole genome shotgun (WGS) entry which is preliminary data.</text>
</comment>
<evidence type="ECO:0000259" key="1">
    <source>
        <dbReference type="Pfam" id="PF05368"/>
    </source>
</evidence>
<gene>
    <name evidence="2" type="ORF">CEP50_18590</name>
</gene>
<accession>A0A2T0GRV9</accession>
<evidence type="ECO:0000313" key="2">
    <source>
        <dbReference type="EMBL" id="PRW61845.1"/>
    </source>
</evidence>
<proteinExistence type="predicted"/>
<dbReference type="InterPro" id="IPR008030">
    <property type="entry name" value="NmrA-like"/>
</dbReference>
<dbReference type="EMBL" id="PVSR01000054">
    <property type="protein sequence ID" value="PRW61845.1"/>
    <property type="molecule type" value="Genomic_DNA"/>
</dbReference>
<dbReference type="InterPro" id="IPR036291">
    <property type="entry name" value="NAD(P)-bd_dom_sf"/>
</dbReference>
<dbReference type="STRING" id="1050202.GCA_000384035_00356"/>
<dbReference type="Pfam" id="PF05368">
    <property type="entry name" value="NmrA"/>
    <property type="match status" value="1"/>
</dbReference>
<dbReference type="InParanoid" id="A0A2T0GRV9"/>
<name>A0A2T0GRV9_ACTMO</name>
<dbReference type="Gene3D" id="3.40.50.720">
    <property type="entry name" value="NAD(P)-binding Rossmann-like Domain"/>
    <property type="match status" value="1"/>
</dbReference>
<feature type="domain" description="NmrA-like" evidence="1">
    <location>
        <begin position="7"/>
        <end position="257"/>
    </location>
</feature>
<dbReference type="InterPro" id="IPR051604">
    <property type="entry name" value="Ergot_Alk_Oxidoreductase"/>
</dbReference>
<sequence length="303" mass="33122">MTDQHRYLVLGSGGFQGAAVAGKLGAAGHEVRGFTRGGAPSAATNTVYGDLADPDALRRAFEGITHASVVLPLVFDRQLVETYATNIATAARRAGLRRLVHNTNLPLPAEVTRHDVYETRRIAERILRDSGVPVVVLRPTVYLDNIFSPWNGPELVNHGVLSYPFAPDRKVAWLSHEDLATATVAALTREDLEHTVLPLTGGQEATGPELAGLLGAELNEEVTFRPLTATGFEAMLRGPLGARTAAGVAGIYHWLDEHPDSELFRADPTAERVLGFRPIPIAEWVRTRPWRIWREPPEDGSRR</sequence>
<keyword evidence="3" id="KW-1185">Reference proteome</keyword>
<dbReference type="PANTHER" id="PTHR43162">
    <property type="match status" value="1"/>
</dbReference>
<reference evidence="2 3" key="1">
    <citation type="submission" date="2018-03" db="EMBL/GenBank/DDBJ databases">
        <title>Actinopolyspora mortivallis from Sahara, screening for active biomolecules.</title>
        <authorList>
            <person name="Selama O."/>
            <person name="Wellington E.M.H."/>
            <person name="Hacene H."/>
        </authorList>
    </citation>
    <scope>NUCLEOTIDE SEQUENCE [LARGE SCALE GENOMIC DNA]</scope>
    <source>
        <strain evidence="2 3">M5A</strain>
    </source>
</reference>
<dbReference type="Proteomes" id="UP000239352">
    <property type="component" value="Unassembled WGS sequence"/>
</dbReference>
<organism evidence="2 3">
    <name type="scientific">Actinopolyspora mortivallis</name>
    <dbReference type="NCBI Taxonomy" id="33906"/>
    <lineage>
        <taxon>Bacteria</taxon>
        <taxon>Bacillati</taxon>
        <taxon>Actinomycetota</taxon>
        <taxon>Actinomycetes</taxon>
        <taxon>Actinopolysporales</taxon>
        <taxon>Actinopolysporaceae</taxon>
        <taxon>Actinopolyspora</taxon>
    </lineage>
</organism>
<evidence type="ECO:0000313" key="3">
    <source>
        <dbReference type="Proteomes" id="UP000239352"/>
    </source>
</evidence>